<dbReference type="InterPro" id="IPR011032">
    <property type="entry name" value="GroES-like_sf"/>
</dbReference>
<protein>
    <submittedName>
        <fullName evidence="7">Zinc-binding alcohol dehydrogenase</fullName>
    </submittedName>
</protein>
<keyword evidence="3" id="KW-0479">Metal-binding</keyword>
<keyword evidence="5" id="KW-0560">Oxidoreductase</keyword>
<reference evidence="7 8" key="1">
    <citation type="journal article" date="2020" name="Microorganisms">
        <title>Simultaneous Genome Sequencing of Prosthecochloris ethylica and Desulfuromonas acetoxidans within a Syntrophic Mixture Reveals Unique Pili and Protein Interactions.</title>
        <authorList>
            <person name="Kyndt J.A."/>
            <person name="Van Beeumen J.J."/>
            <person name="Meyer T.E."/>
        </authorList>
    </citation>
    <scope>NUCLEOTIDE SEQUENCE [LARGE SCALE GENOMIC DNA]</scope>
    <source>
        <strain evidence="7 8">N3</strain>
    </source>
</reference>
<dbReference type="Gene3D" id="3.90.180.10">
    <property type="entry name" value="Medium-chain alcohol dehydrogenases, catalytic domain"/>
    <property type="match status" value="2"/>
</dbReference>
<accession>A0ABR9XTS1</accession>
<evidence type="ECO:0000313" key="7">
    <source>
        <dbReference type="EMBL" id="MBF0637456.1"/>
    </source>
</evidence>
<dbReference type="InterPro" id="IPR013154">
    <property type="entry name" value="ADH-like_N"/>
</dbReference>
<sequence>MQGQAKSLILLKANKLRLAESSYLAERPDDVLVKTIATTITPGVDRLLLTNKPISHKVINYPIMLGSEMIGQVVDTGAGVTSVNSGDFVFTFKGDRWQKLEPYFGCHAEMVATSEHNVLPLRRPPIHRDLLLGLLGYVISGIEKTRLQKTSRVLILGLGSVGLMVAEYLNSLGITDIDALENFGIRGQLSSARNIGMDISDFSGQFNDSYDLIIEATGRILLVEKAIRMLKRGGEVLLLGNYEVLGYDYRLLQHKEPVLISSSITARDHLEQARTILENEQIDSEKFFTGVYPVDQFELAYRIALDSKEAIKTVISWV</sequence>
<dbReference type="Pfam" id="PF08240">
    <property type="entry name" value="ADH_N"/>
    <property type="match status" value="1"/>
</dbReference>
<comment type="similarity">
    <text evidence="2">Belongs to the zinc-containing alcohol dehydrogenase family.</text>
</comment>
<dbReference type="SUPFAM" id="SSF51735">
    <property type="entry name" value="NAD(P)-binding Rossmann-fold domains"/>
    <property type="match status" value="1"/>
</dbReference>
<dbReference type="CDD" id="cd08255">
    <property type="entry name" value="2-desacetyl-2-hydroxyethyl_bacteriochlorophyllide_like"/>
    <property type="match status" value="1"/>
</dbReference>
<evidence type="ECO:0000313" key="8">
    <source>
        <dbReference type="Proteomes" id="UP000619838"/>
    </source>
</evidence>
<evidence type="ECO:0000259" key="6">
    <source>
        <dbReference type="Pfam" id="PF08240"/>
    </source>
</evidence>
<evidence type="ECO:0000256" key="2">
    <source>
        <dbReference type="ARBA" id="ARBA00008072"/>
    </source>
</evidence>
<evidence type="ECO:0000256" key="5">
    <source>
        <dbReference type="ARBA" id="ARBA00023002"/>
    </source>
</evidence>
<dbReference type="SUPFAM" id="SSF50129">
    <property type="entry name" value="GroES-like"/>
    <property type="match status" value="1"/>
</dbReference>
<evidence type="ECO:0000256" key="3">
    <source>
        <dbReference type="ARBA" id="ARBA00022723"/>
    </source>
</evidence>
<dbReference type="RefSeq" id="WP_114608559.1">
    <property type="nucleotide sequence ID" value="NZ_JABVZQ010000022.1"/>
</dbReference>
<comment type="caution">
    <text evidence="7">The sequence shown here is derived from an EMBL/GenBank/DDBJ whole genome shotgun (WGS) entry which is preliminary data.</text>
</comment>
<organism evidence="7 8">
    <name type="scientific">Prosthecochloris ethylica</name>
    <dbReference type="NCBI Taxonomy" id="2743976"/>
    <lineage>
        <taxon>Bacteria</taxon>
        <taxon>Pseudomonadati</taxon>
        <taxon>Chlorobiota</taxon>
        <taxon>Chlorobiia</taxon>
        <taxon>Chlorobiales</taxon>
        <taxon>Chlorobiaceae</taxon>
        <taxon>Prosthecochloris</taxon>
    </lineage>
</organism>
<keyword evidence="8" id="KW-1185">Reference proteome</keyword>
<dbReference type="InterPro" id="IPR036291">
    <property type="entry name" value="NAD(P)-bd_dom_sf"/>
</dbReference>
<evidence type="ECO:0000256" key="1">
    <source>
        <dbReference type="ARBA" id="ARBA00001947"/>
    </source>
</evidence>
<dbReference type="PANTHER" id="PTHR43350">
    <property type="entry name" value="NAD-DEPENDENT ALCOHOL DEHYDROGENASE"/>
    <property type="match status" value="1"/>
</dbReference>
<dbReference type="Gene3D" id="3.40.50.720">
    <property type="entry name" value="NAD(P)-binding Rossmann-like Domain"/>
    <property type="match status" value="1"/>
</dbReference>
<dbReference type="EMBL" id="JADGII010000022">
    <property type="protein sequence ID" value="MBF0637456.1"/>
    <property type="molecule type" value="Genomic_DNA"/>
</dbReference>
<dbReference type="Proteomes" id="UP000619838">
    <property type="component" value="Unassembled WGS sequence"/>
</dbReference>
<name>A0ABR9XTS1_9CHLB</name>
<proteinExistence type="inferred from homology"/>
<comment type="cofactor">
    <cofactor evidence="1">
        <name>Zn(2+)</name>
        <dbReference type="ChEBI" id="CHEBI:29105"/>
    </cofactor>
</comment>
<gene>
    <name evidence="7" type="ORF">INT08_09785</name>
</gene>
<evidence type="ECO:0000256" key="4">
    <source>
        <dbReference type="ARBA" id="ARBA00022833"/>
    </source>
</evidence>
<keyword evidence="4" id="KW-0862">Zinc</keyword>
<feature type="domain" description="Alcohol dehydrogenase-like N-terminal" evidence="6">
    <location>
        <begin position="28"/>
        <end position="121"/>
    </location>
</feature>
<dbReference type="PANTHER" id="PTHR43350:SF19">
    <property type="entry name" value="D-GULOSIDE 3-DEHYDROGENASE"/>
    <property type="match status" value="1"/>
</dbReference>